<organism evidence="2 3">
    <name type="scientific">Emiliania huxleyi (strain CCMP1516)</name>
    <dbReference type="NCBI Taxonomy" id="280463"/>
    <lineage>
        <taxon>Eukaryota</taxon>
        <taxon>Haptista</taxon>
        <taxon>Haptophyta</taxon>
        <taxon>Prymnesiophyceae</taxon>
        <taxon>Isochrysidales</taxon>
        <taxon>Noelaerhabdaceae</taxon>
        <taxon>Emiliania</taxon>
    </lineage>
</organism>
<keyword evidence="3" id="KW-1185">Reference proteome</keyword>
<reference evidence="3" key="1">
    <citation type="journal article" date="2013" name="Nature">
        <title>Pan genome of the phytoplankton Emiliania underpins its global distribution.</title>
        <authorList>
            <person name="Read B.A."/>
            <person name="Kegel J."/>
            <person name="Klute M.J."/>
            <person name="Kuo A."/>
            <person name="Lefebvre S.C."/>
            <person name="Maumus F."/>
            <person name="Mayer C."/>
            <person name="Miller J."/>
            <person name="Monier A."/>
            <person name="Salamov A."/>
            <person name="Young J."/>
            <person name="Aguilar M."/>
            <person name="Claverie J.M."/>
            <person name="Frickenhaus S."/>
            <person name="Gonzalez K."/>
            <person name="Herman E.K."/>
            <person name="Lin Y.C."/>
            <person name="Napier J."/>
            <person name="Ogata H."/>
            <person name="Sarno A.F."/>
            <person name="Shmutz J."/>
            <person name="Schroeder D."/>
            <person name="de Vargas C."/>
            <person name="Verret F."/>
            <person name="von Dassow P."/>
            <person name="Valentin K."/>
            <person name="Van de Peer Y."/>
            <person name="Wheeler G."/>
            <person name="Dacks J.B."/>
            <person name="Delwiche C.F."/>
            <person name="Dyhrman S.T."/>
            <person name="Glockner G."/>
            <person name="John U."/>
            <person name="Richards T."/>
            <person name="Worden A.Z."/>
            <person name="Zhang X."/>
            <person name="Grigoriev I.V."/>
            <person name="Allen A.E."/>
            <person name="Bidle K."/>
            <person name="Borodovsky M."/>
            <person name="Bowler C."/>
            <person name="Brownlee C."/>
            <person name="Cock J.M."/>
            <person name="Elias M."/>
            <person name="Gladyshev V.N."/>
            <person name="Groth M."/>
            <person name="Guda C."/>
            <person name="Hadaegh A."/>
            <person name="Iglesias-Rodriguez M.D."/>
            <person name="Jenkins J."/>
            <person name="Jones B.M."/>
            <person name="Lawson T."/>
            <person name="Leese F."/>
            <person name="Lindquist E."/>
            <person name="Lobanov A."/>
            <person name="Lomsadze A."/>
            <person name="Malik S.B."/>
            <person name="Marsh M.E."/>
            <person name="Mackinder L."/>
            <person name="Mock T."/>
            <person name="Mueller-Roeber B."/>
            <person name="Pagarete A."/>
            <person name="Parker M."/>
            <person name="Probert I."/>
            <person name="Quesneville H."/>
            <person name="Raines C."/>
            <person name="Rensing S.A."/>
            <person name="Riano-Pachon D.M."/>
            <person name="Richier S."/>
            <person name="Rokitta S."/>
            <person name="Shiraiwa Y."/>
            <person name="Soanes D.M."/>
            <person name="van der Giezen M."/>
            <person name="Wahlund T.M."/>
            <person name="Williams B."/>
            <person name="Wilson W."/>
            <person name="Wolfe G."/>
            <person name="Wurch L.L."/>
        </authorList>
    </citation>
    <scope>NUCLEOTIDE SEQUENCE</scope>
</reference>
<accession>A0A0D3JW16</accession>
<reference evidence="2" key="2">
    <citation type="submission" date="2024-10" db="UniProtKB">
        <authorList>
            <consortium name="EnsemblProtists"/>
        </authorList>
    </citation>
    <scope>IDENTIFICATION</scope>
</reference>
<dbReference type="EnsemblProtists" id="EOD27701">
    <property type="protein sequence ID" value="EOD27701"/>
    <property type="gene ID" value="EMIHUDRAFT_100097"/>
</dbReference>
<protein>
    <submittedName>
        <fullName evidence="2">Uncharacterized protein</fullName>
    </submittedName>
</protein>
<sequence>MPEIWETERLPALEELRPEKELLEEERVSIRYGREMVRAVGKRSHAKSLGEGCGQHEHEAAWATLRGLEDGALEAVAVGFAEHECSALGTELRAGSRNFARLFLSAEGLSLLQAVAMELHGLSLEHCWAWDVVGERHEEEYSVVWGVKRLLSRIHVVMVRNHLVEDRSNRAVGRRDCCAHTPGICLEYFDASRSVKWWSLHPCMHWVCDPCFNQLIEGPLIQQRERLRAEAKAEAEMATTRREAATKLEASIQDAGAGQLHGVVQALDRLATETEEKANHLFEESFGTGVPAGSGSDVSSPWLTHDWSDVRWEFDLRQAVGVGGLTAAAGIAIRSASCQQPRVAALTGEEERAGRAPLTLQMDKSALAERDPDGTSLLSCKINFASSTTFSMSPLGPGQDEFMTPALIEYVWEYMKHGNLDVTPTLDAADAERALEYFGFSGLAVTVPDSDPRALGKQIAYKVHCDSMKAASPIVQWIKKTMLVGNVGIAGVHLIVDDHRNNPRTNQYGVSEDALLGMYSVSPPGTLVLRLGDYAGETSYEGVFRLLSGDDKTAKALREKIQRDVTALGGLNVAWERKSTPVKDVGEYGSRDFEREYRHVLKITLDTAAEPEEGIKRRKVA</sequence>
<name>A0A0D3JW16_EMIH1</name>
<keyword evidence="1" id="KW-0175">Coiled coil</keyword>
<dbReference type="AlphaFoldDB" id="A0A0D3JW16"/>
<evidence type="ECO:0000313" key="2">
    <source>
        <dbReference type="EnsemblProtists" id="EOD27701"/>
    </source>
</evidence>
<dbReference type="Proteomes" id="UP000013827">
    <property type="component" value="Unassembled WGS sequence"/>
</dbReference>
<evidence type="ECO:0000256" key="1">
    <source>
        <dbReference type="SAM" id="Coils"/>
    </source>
</evidence>
<dbReference type="HOGENOM" id="CLU_440355_0_0_1"/>
<dbReference type="RefSeq" id="XP_005780130.1">
    <property type="nucleotide sequence ID" value="XM_005780073.1"/>
</dbReference>
<dbReference type="PaxDb" id="2903-EOD27701"/>
<dbReference type="KEGG" id="ehx:EMIHUDRAFT_100097"/>
<proteinExistence type="predicted"/>
<dbReference type="GeneID" id="17273247"/>
<feature type="coiled-coil region" evidence="1">
    <location>
        <begin position="221"/>
        <end position="248"/>
    </location>
</feature>
<evidence type="ECO:0000313" key="3">
    <source>
        <dbReference type="Proteomes" id="UP000013827"/>
    </source>
</evidence>